<dbReference type="PANTHER" id="PTHR23344">
    <property type="entry name" value="GLYCEROPHOSPHORYL DIESTER PHOSPHODIESTERASE"/>
    <property type="match status" value="1"/>
</dbReference>
<evidence type="ECO:0000313" key="3">
    <source>
        <dbReference type="Ensembl" id="ENSLLTP00000004845.1"/>
    </source>
</evidence>
<evidence type="ECO:0000256" key="1">
    <source>
        <dbReference type="ARBA" id="ARBA00022801"/>
    </source>
</evidence>
<proteinExistence type="predicted"/>
<keyword evidence="1" id="KW-0378">Hydrolase</keyword>
<organism evidence="3 4">
    <name type="scientific">Laticauda laticaudata</name>
    <name type="common">Blue-ringed sea krait</name>
    <name type="synonym">Blue-lipped sea krait</name>
    <dbReference type="NCBI Taxonomy" id="8630"/>
    <lineage>
        <taxon>Eukaryota</taxon>
        <taxon>Metazoa</taxon>
        <taxon>Chordata</taxon>
        <taxon>Craniata</taxon>
        <taxon>Vertebrata</taxon>
        <taxon>Euteleostomi</taxon>
        <taxon>Lepidosauria</taxon>
        <taxon>Squamata</taxon>
        <taxon>Bifurcata</taxon>
        <taxon>Unidentata</taxon>
        <taxon>Episquamata</taxon>
        <taxon>Toxicofera</taxon>
        <taxon>Serpentes</taxon>
        <taxon>Colubroidea</taxon>
        <taxon>Elapidae</taxon>
        <taxon>Laticaudinae</taxon>
        <taxon>Laticauda</taxon>
    </lineage>
</organism>
<evidence type="ECO:0000313" key="4">
    <source>
        <dbReference type="Proteomes" id="UP000694406"/>
    </source>
</evidence>
<dbReference type="Proteomes" id="UP000694406">
    <property type="component" value="Unplaced"/>
</dbReference>
<feature type="transmembrane region" description="Helical" evidence="2">
    <location>
        <begin position="16"/>
        <end position="33"/>
    </location>
</feature>
<dbReference type="GO" id="GO:0045666">
    <property type="term" value="P:positive regulation of neuron differentiation"/>
    <property type="evidence" value="ECO:0007669"/>
    <property type="project" value="TreeGrafter"/>
</dbReference>
<evidence type="ECO:0000256" key="2">
    <source>
        <dbReference type="SAM" id="Phobius"/>
    </source>
</evidence>
<reference evidence="3" key="2">
    <citation type="submission" date="2025-09" db="UniProtKB">
        <authorList>
            <consortium name="Ensembl"/>
        </authorList>
    </citation>
    <scope>IDENTIFICATION</scope>
</reference>
<dbReference type="PANTHER" id="PTHR23344:SF6">
    <property type="entry name" value="GLYCEROPHOSPHODIESTER PHOSPHODIESTERASE DOMAIN-CONTAINING PROTEIN 5"/>
    <property type="match status" value="1"/>
</dbReference>
<dbReference type="GeneTree" id="ENSGT00940000159690"/>
<dbReference type="AlphaFoldDB" id="A0A8C5WPT5"/>
<protein>
    <submittedName>
        <fullName evidence="3">Uncharacterized protein</fullName>
    </submittedName>
</protein>
<feature type="transmembrane region" description="Helical" evidence="2">
    <location>
        <begin position="82"/>
        <end position="110"/>
    </location>
</feature>
<reference evidence="3" key="1">
    <citation type="submission" date="2025-08" db="UniProtKB">
        <authorList>
            <consortium name="Ensembl"/>
        </authorList>
    </citation>
    <scope>IDENTIFICATION</scope>
</reference>
<keyword evidence="2" id="KW-1133">Transmembrane helix</keyword>
<dbReference type="Ensembl" id="ENSLLTT00000005043.1">
    <property type="protein sequence ID" value="ENSLLTP00000004845.1"/>
    <property type="gene ID" value="ENSLLTG00000003684.1"/>
</dbReference>
<dbReference type="GO" id="GO:0008889">
    <property type="term" value="F:glycerophosphodiester phosphodiesterase activity"/>
    <property type="evidence" value="ECO:0007669"/>
    <property type="project" value="TreeGrafter"/>
</dbReference>
<feature type="transmembrane region" description="Helical" evidence="2">
    <location>
        <begin position="40"/>
        <end position="59"/>
    </location>
</feature>
<keyword evidence="2" id="KW-0472">Membrane</keyword>
<accession>A0A8C5WPT5</accession>
<keyword evidence="4" id="KW-1185">Reference proteome</keyword>
<keyword evidence="2" id="KW-0812">Transmembrane</keyword>
<name>A0A8C5WPT5_LATLA</name>
<sequence length="134" mass="16135">MHSIKTLPDFPACCKPINYTVINLCVFFFLCVFPQWERLWFLILAFSFFLTLIWFYFWWEVHNDYNEINWFLYNRMGYWSDWSIPILVTTAVGFTYITALLILALCHIAVGQQMNLHWIHKVGFDLLRARVIVI</sequence>
<dbReference type="GO" id="GO:0005886">
    <property type="term" value="C:plasma membrane"/>
    <property type="evidence" value="ECO:0007669"/>
    <property type="project" value="TreeGrafter"/>
</dbReference>